<protein>
    <submittedName>
        <fullName evidence="6">Ribonuclease P protein subunit p21 isoform X1</fullName>
    </submittedName>
</protein>
<dbReference type="GO" id="GO:0008033">
    <property type="term" value="P:tRNA processing"/>
    <property type="evidence" value="ECO:0007669"/>
    <property type="project" value="UniProtKB-KW"/>
</dbReference>
<dbReference type="AlphaFoldDB" id="A0A8U0NMF2"/>
<evidence type="ECO:0000313" key="6">
    <source>
        <dbReference type="RefSeq" id="XP_012905990.2"/>
    </source>
</evidence>
<dbReference type="KEGG" id="mpuf:106004575"/>
<evidence type="ECO:0000313" key="5">
    <source>
        <dbReference type="Proteomes" id="UP000000715"/>
    </source>
</evidence>
<evidence type="ECO:0000256" key="1">
    <source>
        <dbReference type="ARBA" id="ARBA00022694"/>
    </source>
</evidence>
<dbReference type="GO" id="GO:0005655">
    <property type="term" value="C:nucleolar ribonuclease P complex"/>
    <property type="evidence" value="ECO:0007669"/>
    <property type="project" value="TreeGrafter"/>
</dbReference>
<dbReference type="PANTHER" id="PTHR14742:SF0">
    <property type="entry name" value="RIBONUCLEASE P PROTEIN SUBUNIT P21"/>
    <property type="match status" value="1"/>
</dbReference>
<dbReference type="GO" id="GO:0046872">
    <property type="term" value="F:metal ion binding"/>
    <property type="evidence" value="ECO:0007669"/>
    <property type="project" value="UniProtKB-KW"/>
</dbReference>
<dbReference type="Gene3D" id="6.20.50.20">
    <property type="match status" value="1"/>
</dbReference>
<accession>A0A8U0NMF2</accession>
<dbReference type="GeneID" id="106004575"/>
<proteinExistence type="inferred from homology"/>
<reference evidence="6" key="1">
    <citation type="submission" date="2025-08" db="UniProtKB">
        <authorList>
            <consortium name="RefSeq"/>
        </authorList>
    </citation>
    <scope>IDENTIFICATION</scope>
    <source>
        <tissue evidence="6">Brain</tissue>
    </source>
</reference>
<keyword evidence="2" id="KW-0479">Metal-binding</keyword>
<comment type="similarity">
    <text evidence="4">Belongs to the eukaryotic/archaeal RNase P protein component 4 family.</text>
</comment>
<dbReference type="PANTHER" id="PTHR14742">
    <property type="entry name" value="RIBONUCLEASE P SUBUNIT P21"/>
    <property type="match status" value="1"/>
</dbReference>
<sequence>MAGPVKDREAFQRLSFLYQAAHCVLAQDPMNQALARFYCYTERTIAKRLVLRRDPSVKRTLCRGCSSLLIPGLTCTQRQRRCRGQRWTVQTCLTCQRSQRFLNDPDHLLWGDRPEAQLGSQAVIYTEHGTRTYNPKIKSHMLLRLSRPVYISTVNMHECIHFGISCCNTGNDTMSISTRPNKLVHPDNNTVQL</sequence>
<dbReference type="RefSeq" id="XP_012905990.2">
    <property type="nucleotide sequence ID" value="XM_013050536.2"/>
</dbReference>
<evidence type="ECO:0000256" key="4">
    <source>
        <dbReference type="ARBA" id="ARBA00038402"/>
    </source>
</evidence>
<keyword evidence="1" id="KW-0819">tRNA processing</keyword>
<evidence type="ECO:0000256" key="3">
    <source>
        <dbReference type="ARBA" id="ARBA00022833"/>
    </source>
</evidence>
<evidence type="ECO:0000256" key="2">
    <source>
        <dbReference type="ARBA" id="ARBA00022723"/>
    </source>
</evidence>
<dbReference type="CTD" id="79897"/>
<name>A0A8U0NMF2_MUSPF</name>
<dbReference type="Pfam" id="PF04032">
    <property type="entry name" value="Rpr2"/>
    <property type="match status" value="1"/>
</dbReference>
<gene>
    <name evidence="6" type="primary">RPP21</name>
</gene>
<dbReference type="OrthoDB" id="128536at2759"/>
<organism evidence="5 6">
    <name type="scientific">Mustela putorius furo</name>
    <name type="common">European domestic ferret</name>
    <name type="synonym">Mustela furo</name>
    <dbReference type="NCBI Taxonomy" id="9669"/>
    <lineage>
        <taxon>Eukaryota</taxon>
        <taxon>Metazoa</taxon>
        <taxon>Chordata</taxon>
        <taxon>Craniata</taxon>
        <taxon>Vertebrata</taxon>
        <taxon>Euteleostomi</taxon>
        <taxon>Mammalia</taxon>
        <taxon>Eutheria</taxon>
        <taxon>Laurasiatheria</taxon>
        <taxon>Carnivora</taxon>
        <taxon>Caniformia</taxon>
        <taxon>Musteloidea</taxon>
        <taxon>Mustelidae</taxon>
        <taxon>Mustelinae</taxon>
        <taxon>Mustela</taxon>
    </lineage>
</organism>
<dbReference type="InterPro" id="IPR007175">
    <property type="entry name" value="Rpr2/Snm1/Rpp21"/>
</dbReference>
<dbReference type="Proteomes" id="UP000000715">
    <property type="component" value="Unplaced"/>
</dbReference>
<keyword evidence="3" id="KW-0862">Zinc</keyword>
<keyword evidence="5" id="KW-1185">Reference proteome</keyword>